<evidence type="ECO:0000256" key="1">
    <source>
        <dbReference type="SAM" id="MobiDB-lite"/>
    </source>
</evidence>
<protein>
    <submittedName>
        <fullName evidence="2">Uncharacterized protein</fullName>
    </submittedName>
</protein>
<evidence type="ECO:0000313" key="3">
    <source>
        <dbReference type="Proteomes" id="UP001359485"/>
    </source>
</evidence>
<organism evidence="2 3">
    <name type="scientific">Polyplax serrata</name>
    <name type="common">Common mouse louse</name>
    <dbReference type="NCBI Taxonomy" id="468196"/>
    <lineage>
        <taxon>Eukaryota</taxon>
        <taxon>Metazoa</taxon>
        <taxon>Ecdysozoa</taxon>
        <taxon>Arthropoda</taxon>
        <taxon>Hexapoda</taxon>
        <taxon>Insecta</taxon>
        <taxon>Pterygota</taxon>
        <taxon>Neoptera</taxon>
        <taxon>Paraneoptera</taxon>
        <taxon>Psocodea</taxon>
        <taxon>Troctomorpha</taxon>
        <taxon>Phthiraptera</taxon>
        <taxon>Anoplura</taxon>
        <taxon>Polyplacidae</taxon>
        <taxon>Polyplax</taxon>
    </lineage>
</organism>
<proteinExistence type="predicted"/>
<name>A0ABR1AK81_POLSC</name>
<dbReference type="EMBL" id="JAWJWF010000047">
    <property type="protein sequence ID" value="KAK6621702.1"/>
    <property type="molecule type" value="Genomic_DNA"/>
</dbReference>
<evidence type="ECO:0000313" key="2">
    <source>
        <dbReference type="EMBL" id="KAK6621702.1"/>
    </source>
</evidence>
<reference evidence="2 3" key="1">
    <citation type="submission" date="2023-09" db="EMBL/GenBank/DDBJ databases">
        <title>Genomes of two closely related lineages of the louse Polyplax serrata with different host specificities.</title>
        <authorList>
            <person name="Martinu J."/>
            <person name="Tarabai H."/>
            <person name="Stefka J."/>
            <person name="Hypsa V."/>
        </authorList>
    </citation>
    <scope>NUCLEOTIDE SEQUENCE [LARGE SCALE GENOMIC DNA]</scope>
    <source>
        <strain evidence="2">98ZLc_SE</strain>
    </source>
</reference>
<accession>A0ABR1AK81</accession>
<comment type="caution">
    <text evidence="2">The sequence shown here is derived from an EMBL/GenBank/DDBJ whole genome shotgun (WGS) entry which is preliminary data.</text>
</comment>
<keyword evidence="3" id="KW-1185">Reference proteome</keyword>
<sequence>MIDARLVIRGLQTEEYLTRKNDEMIAGSKEKIWESRYYVQCLAQVPSGESLSQGKVFIRRIIHGREPKGNEKRNQTGRMRKKTDGQQIGTGEINKTSLKERCNEEEEIFLQLSTVLSVAVKMVIHLENLSFIL</sequence>
<gene>
    <name evidence="2" type="ORF">RUM44_001509</name>
</gene>
<dbReference type="Proteomes" id="UP001359485">
    <property type="component" value="Unassembled WGS sequence"/>
</dbReference>
<feature type="region of interest" description="Disordered" evidence="1">
    <location>
        <begin position="65"/>
        <end position="91"/>
    </location>
</feature>
<feature type="compositionally biased region" description="Basic and acidic residues" evidence="1">
    <location>
        <begin position="65"/>
        <end position="74"/>
    </location>
</feature>